<dbReference type="Gene3D" id="1.10.630.10">
    <property type="entry name" value="Cytochrome P450"/>
    <property type="match status" value="1"/>
</dbReference>
<evidence type="ECO:0000256" key="1">
    <source>
        <dbReference type="ARBA" id="ARBA00001971"/>
    </source>
</evidence>
<dbReference type="Proteomes" id="UP001141552">
    <property type="component" value="Unassembled WGS sequence"/>
</dbReference>
<reference evidence="8" key="1">
    <citation type="submission" date="2022-02" db="EMBL/GenBank/DDBJ databases">
        <authorList>
            <person name="Henning P.M."/>
            <person name="McCubbin A.G."/>
            <person name="Shore J.S."/>
        </authorList>
    </citation>
    <scope>NUCLEOTIDE SEQUENCE</scope>
    <source>
        <strain evidence="8">F60SS</strain>
        <tissue evidence="8">Leaves</tissue>
    </source>
</reference>
<evidence type="ECO:0000313" key="8">
    <source>
        <dbReference type="EMBL" id="KAJ4838532.1"/>
    </source>
</evidence>
<accession>A0A9Q0JES0</accession>
<evidence type="ECO:0000256" key="7">
    <source>
        <dbReference type="ARBA" id="ARBA00023033"/>
    </source>
</evidence>
<reference evidence="8" key="2">
    <citation type="journal article" date="2023" name="Plants (Basel)">
        <title>Annotation of the Turnera subulata (Passifloraceae) Draft Genome Reveals the S-Locus Evolved after the Divergence of Turneroideae from Passifloroideae in a Stepwise Manner.</title>
        <authorList>
            <person name="Henning P.M."/>
            <person name="Roalson E.H."/>
            <person name="Mir W."/>
            <person name="McCubbin A.G."/>
            <person name="Shore J.S."/>
        </authorList>
    </citation>
    <scope>NUCLEOTIDE SEQUENCE</scope>
    <source>
        <strain evidence="8">F60SS</strain>
    </source>
</reference>
<dbReference type="SUPFAM" id="SSF48264">
    <property type="entry name" value="Cytochrome P450"/>
    <property type="match status" value="1"/>
</dbReference>
<comment type="cofactor">
    <cofactor evidence="1">
        <name>heme</name>
        <dbReference type="ChEBI" id="CHEBI:30413"/>
    </cofactor>
</comment>
<evidence type="ECO:0000313" key="9">
    <source>
        <dbReference type="Proteomes" id="UP001141552"/>
    </source>
</evidence>
<dbReference type="GO" id="GO:0016705">
    <property type="term" value="F:oxidoreductase activity, acting on paired donors, with incorporation or reduction of molecular oxygen"/>
    <property type="evidence" value="ECO:0007669"/>
    <property type="project" value="InterPro"/>
</dbReference>
<dbReference type="InterPro" id="IPR001128">
    <property type="entry name" value="Cyt_P450"/>
</dbReference>
<proteinExistence type="inferred from homology"/>
<sequence>MISLYSNAALCRVALGKDYSSGGDFDKRGFQKMLDEYQELLGGFSLGDYFPSLELVQTLTGMKARLQHTFKKFDEFFDEIIEEHLNSERKPDDFMDLVAVLLDLQKNGSYDMPLTMANVKAIMLVSGDFFDSLD</sequence>
<evidence type="ECO:0008006" key="10">
    <source>
        <dbReference type="Google" id="ProtNLM"/>
    </source>
</evidence>
<dbReference type="PANTHER" id="PTHR47955">
    <property type="entry name" value="CYTOCHROME P450 FAMILY 71 PROTEIN"/>
    <property type="match status" value="1"/>
</dbReference>
<keyword evidence="6" id="KW-0408">Iron</keyword>
<dbReference type="PANTHER" id="PTHR47955:SF19">
    <property type="entry name" value="CYTOCHROME P450 71A9-LIKE ISOFORM X1"/>
    <property type="match status" value="1"/>
</dbReference>
<evidence type="ECO:0000256" key="4">
    <source>
        <dbReference type="ARBA" id="ARBA00022723"/>
    </source>
</evidence>
<comment type="similarity">
    <text evidence="2">Belongs to the cytochrome P450 family.</text>
</comment>
<keyword evidence="7" id="KW-0503">Monooxygenase</keyword>
<comment type="caution">
    <text evidence="8">The sequence shown here is derived from an EMBL/GenBank/DDBJ whole genome shotgun (WGS) entry which is preliminary data.</text>
</comment>
<dbReference type="AlphaFoldDB" id="A0A9Q0JES0"/>
<gene>
    <name evidence="8" type="ORF">Tsubulata_048193</name>
</gene>
<evidence type="ECO:0000256" key="3">
    <source>
        <dbReference type="ARBA" id="ARBA00022617"/>
    </source>
</evidence>
<keyword evidence="9" id="KW-1185">Reference proteome</keyword>
<organism evidence="8 9">
    <name type="scientific">Turnera subulata</name>
    <dbReference type="NCBI Taxonomy" id="218843"/>
    <lineage>
        <taxon>Eukaryota</taxon>
        <taxon>Viridiplantae</taxon>
        <taxon>Streptophyta</taxon>
        <taxon>Embryophyta</taxon>
        <taxon>Tracheophyta</taxon>
        <taxon>Spermatophyta</taxon>
        <taxon>Magnoliopsida</taxon>
        <taxon>eudicotyledons</taxon>
        <taxon>Gunneridae</taxon>
        <taxon>Pentapetalae</taxon>
        <taxon>rosids</taxon>
        <taxon>fabids</taxon>
        <taxon>Malpighiales</taxon>
        <taxon>Passifloraceae</taxon>
        <taxon>Turnera</taxon>
    </lineage>
</organism>
<evidence type="ECO:0000256" key="6">
    <source>
        <dbReference type="ARBA" id="ARBA00023004"/>
    </source>
</evidence>
<dbReference type="GO" id="GO:0004497">
    <property type="term" value="F:monooxygenase activity"/>
    <property type="evidence" value="ECO:0007669"/>
    <property type="project" value="UniProtKB-KW"/>
</dbReference>
<dbReference type="EMBL" id="JAKUCV010003529">
    <property type="protein sequence ID" value="KAJ4838532.1"/>
    <property type="molecule type" value="Genomic_DNA"/>
</dbReference>
<evidence type="ECO:0000256" key="2">
    <source>
        <dbReference type="ARBA" id="ARBA00010617"/>
    </source>
</evidence>
<keyword evidence="5" id="KW-0560">Oxidoreductase</keyword>
<protein>
    <recommendedName>
        <fullName evidence="10">Cytochrome P450</fullName>
    </recommendedName>
</protein>
<name>A0A9Q0JES0_9ROSI</name>
<dbReference type="GO" id="GO:0020037">
    <property type="term" value="F:heme binding"/>
    <property type="evidence" value="ECO:0007669"/>
    <property type="project" value="InterPro"/>
</dbReference>
<dbReference type="InterPro" id="IPR036396">
    <property type="entry name" value="Cyt_P450_sf"/>
</dbReference>
<dbReference type="OrthoDB" id="566238at2759"/>
<dbReference type="GO" id="GO:0005506">
    <property type="term" value="F:iron ion binding"/>
    <property type="evidence" value="ECO:0007669"/>
    <property type="project" value="InterPro"/>
</dbReference>
<keyword evidence="4" id="KW-0479">Metal-binding</keyword>
<evidence type="ECO:0000256" key="5">
    <source>
        <dbReference type="ARBA" id="ARBA00023002"/>
    </source>
</evidence>
<keyword evidence="3" id="KW-0349">Heme</keyword>
<dbReference type="Pfam" id="PF00067">
    <property type="entry name" value="p450"/>
    <property type="match status" value="1"/>
</dbReference>